<sequence length="395" mass="44066">MAELYWDPFDEVIDVNPYPLWKRMRDEEPVYRNDKFDFYALSRHADIDAAHVNADTYSSAHGTILEIMTPEPMPPGFMIFTDAPAHHLLRSLVSRAFTPRRIAALEEHIRVLCAEMLDPQIGAGGFDYISDFAAQLPSKVISQLIGVDPADREEVRRTIDLTFHIEEGVGMVNETSHAATIKLRTYFAGLIEDRRRSPRDDMITGLAEAEVTDGNGERRRLTTPEAASVTNEIVSAGTETVARLLGWACVLLEAHPDQRAELAADPSLLSNAVEETLRYEAPSPVQGRMLKNDVELHGTTIPTGAKVLLLTGSAGRDGRKYTDPDRYDIHRKFDGHVAFGRGAHFCLGAALARMEGRIGIEETLRRFPNYQVDHDSAVRLHTSTVRGYEHLPLVV</sequence>
<keyword evidence="5 7" id="KW-0408">Iron</keyword>
<evidence type="ECO:0000256" key="7">
    <source>
        <dbReference type="RuleBase" id="RU000461"/>
    </source>
</evidence>
<dbReference type="InterPro" id="IPR002397">
    <property type="entry name" value="Cyt_P450_B"/>
</dbReference>
<dbReference type="Proteomes" id="UP000179769">
    <property type="component" value="Unassembled WGS sequence"/>
</dbReference>
<keyword evidence="9" id="KW-1185">Reference proteome</keyword>
<keyword evidence="4 7" id="KW-0560">Oxidoreductase</keyword>
<dbReference type="GO" id="GO:0020037">
    <property type="term" value="F:heme binding"/>
    <property type="evidence" value="ECO:0007669"/>
    <property type="project" value="InterPro"/>
</dbReference>
<dbReference type="PANTHER" id="PTHR46696:SF4">
    <property type="entry name" value="BIOTIN BIOSYNTHESIS CYTOCHROME P450"/>
    <property type="match status" value="1"/>
</dbReference>
<dbReference type="PRINTS" id="PR00359">
    <property type="entry name" value="BP450"/>
</dbReference>
<reference evidence="9" key="1">
    <citation type="submission" date="2016-07" db="EMBL/GenBank/DDBJ databases">
        <title>Frankia sp. NRRL B-16219 Genome sequencing.</title>
        <authorList>
            <person name="Ghodhbane-Gtari F."/>
            <person name="Swanson E."/>
            <person name="Gueddou A."/>
            <person name="Louati M."/>
            <person name="Nouioui I."/>
            <person name="Hezbri K."/>
            <person name="Abebe-Akele F."/>
            <person name="Simpson S."/>
            <person name="Morris K."/>
            <person name="Thomas K."/>
            <person name="Gtari M."/>
            <person name="Tisa L.S."/>
        </authorList>
    </citation>
    <scope>NUCLEOTIDE SEQUENCE [LARGE SCALE GENOMIC DNA]</scope>
    <source>
        <strain evidence="9">NRRL B-16219</strain>
    </source>
</reference>
<evidence type="ECO:0000256" key="6">
    <source>
        <dbReference type="ARBA" id="ARBA00023033"/>
    </source>
</evidence>
<evidence type="ECO:0000256" key="4">
    <source>
        <dbReference type="ARBA" id="ARBA00023002"/>
    </source>
</evidence>
<dbReference type="PRINTS" id="PR00385">
    <property type="entry name" value="P450"/>
</dbReference>
<keyword evidence="6 7" id="KW-0503">Monooxygenase</keyword>
<dbReference type="Pfam" id="PF00067">
    <property type="entry name" value="p450"/>
    <property type="match status" value="1"/>
</dbReference>
<dbReference type="Gene3D" id="1.10.630.10">
    <property type="entry name" value="Cytochrome P450"/>
    <property type="match status" value="1"/>
</dbReference>
<dbReference type="PROSITE" id="PS00086">
    <property type="entry name" value="CYTOCHROME_P450"/>
    <property type="match status" value="1"/>
</dbReference>
<dbReference type="InterPro" id="IPR001128">
    <property type="entry name" value="Cyt_P450"/>
</dbReference>
<keyword evidence="3 7" id="KW-0479">Metal-binding</keyword>
<dbReference type="FunFam" id="1.10.630.10:FF:000018">
    <property type="entry name" value="Cytochrome P450 monooxygenase"/>
    <property type="match status" value="1"/>
</dbReference>
<evidence type="ECO:0000256" key="2">
    <source>
        <dbReference type="ARBA" id="ARBA00022617"/>
    </source>
</evidence>
<evidence type="ECO:0000256" key="5">
    <source>
        <dbReference type="ARBA" id="ARBA00023004"/>
    </source>
</evidence>
<dbReference type="GO" id="GO:0005506">
    <property type="term" value="F:iron ion binding"/>
    <property type="evidence" value="ECO:0007669"/>
    <property type="project" value="InterPro"/>
</dbReference>
<dbReference type="GO" id="GO:0006707">
    <property type="term" value="P:cholesterol catabolic process"/>
    <property type="evidence" value="ECO:0007669"/>
    <property type="project" value="TreeGrafter"/>
</dbReference>
<dbReference type="PANTHER" id="PTHR46696">
    <property type="entry name" value="P450, PUTATIVE (EUROFUNG)-RELATED"/>
    <property type="match status" value="1"/>
</dbReference>
<protein>
    <submittedName>
        <fullName evidence="8">Cytochrome</fullName>
    </submittedName>
</protein>
<evidence type="ECO:0000313" key="9">
    <source>
        <dbReference type="Proteomes" id="UP000179769"/>
    </source>
</evidence>
<evidence type="ECO:0000313" key="8">
    <source>
        <dbReference type="EMBL" id="OHV43052.1"/>
    </source>
</evidence>
<organism evidence="8 9">
    <name type="scientific">Parafrankia soli</name>
    <dbReference type="NCBI Taxonomy" id="2599596"/>
    <lineage>
        <taxon>Bacteria</taxon>
        <taxon>Bacillati</taxon>
        <taxon>Actinomycetota</taxon>
        <taxon>Actinomycetes</taxon>
        <taxon>Frankiales</taxon>
        <taxon>Frankiaceae</taxon>
        <taxon>Parafrankia</taxon>
    </lineage>
</organism>
<dbReference type="InterPro" id="IPR036396">
    <property type="entry name" value="Cyt_P450_sf"/>
</dbReference>
<evidence type="ECO:0000256" key="3">
    <source>
        <dbReference type="ARBA" id="ARBA00022723"/>
    </source>
</evidence>
<dbReference type="RefSeq" id="WP_071060014.1">
    <property type="nucleotide sequence ID" value="NZ_MAXA01000036.1"/>
</dbReference>
<evidence type="ECO:0000256" key="1">
    <source>
        <dbReference type="ARBA" id="ARBA00010617"/>
    </source>
</evidence>
<dbReference type="AlphaFoldDB" id="A0A1S1RCS6"/>
<dbReference type="InterPro" id="IPR017972">
    <property type="entry name" value="Cyt_P450_CS"/>
</dbReference>
<dbReference type="SUPFAM" id="SSF48264">
    <property type="entry name" value="Cytochrome P450"/>
    <property type="match status" value="1"/>
</dbReference>
<name>A0A1S1RCS6_9ACTN</name>
<keyword evidence="2 7" id="KW-0349">Heme</keyword>
<comment type="caution">
    <text evidence="8">The sequence shown here is derived from an EMBL/GenBank/DDBJ whole genome shotgun (WGS) entry which is preliminary data.</text>
</comment>
<dbReference type="GO" id="GO:0036199">
    <property type="term" value="F:cholest-4-en-3-one 26-monooxygenase activity"/>
    <property type="evidence" value="ECO:0007669"/>
    <property type="project" value="TreeGrafter"/>
</dbReference>
<dbReference type="EMBL" id="MAXA01000036">
    <property type="protein sequence ID" value="OHV43052.1"/>
    <property type="molecule type" value="Genomic_DNA"/>
</dbReference>
<accession>A0A1S1RCS6</accession>
<dbReference type="CDD" id="cd11078">
    <property type="entry name" value="CYP130-like"/>
    <property type="match status" value="1"/>
</dbReference>
<gene>
    <name evidence="8" type="ORF">BBK14_10455</name>
</gene>
<dbReference type="GO" id="GO:0008395">
    <property type="term" value="F:steroid hydroxylase activity"/>
    <property type="evidence" value="ECO:0007669"/>
    <property type="project" value="TreeGrafter"/>
</dbReference>
<comment type="similarity">
    <text evidence="1 7">Belongs to the cytochrome P450 family.</text>
</comment>
<proteinExistence type="inferred from homology"/>